<sequence length="180" mass="20420">MLQVFSSNFNRLDIDPGNTTTTWQDVYNQTSAIINSKLYSLLPNYAELFEEETQNCIESIFEIQAKAGTGGYSLPDWNVCGNRVSNPGSNYGWGFHNVTQNLVDAFDPTDPRLSSTVYGIGFNNGTLYGVTLRYDRSQQQTNYFNRKAALSYRPSNGTSKQWMLMRYADVLLMNAEACYY</sequence>
<comment type="subcellular location">
    <subcellularLocation>
        <location evidence="1">Cell outer membrane</location>
    </subcellularLocation>
</comment>
<dbReference type="GO" id="GO:0009279">
    <property type="term" value="C:cell outer membrane"/>
    <property type="evidence" value="ECO:0007669"/>
    <property type="project" value="UniProtKB-SubCell"/>
</dbReference>
<dbReference type="Gene3D" id="1.25.40.390">
    <property type="match status" value="1"/>
</dbReference>
<organism evidence="6">
    <name type="scientific">termite gut metagenome</name>
    <dbReference type="NCBI Taxonomy" id="433724"/>
    <lineage>
        <taxon>unclassified sequences</taxon>
        <taxon>metagenomes</taxon>
        <taxon>organismal metagenomes</taxon>
    </lineage>
</organism>
<dbReference type="SUPFAM" id="SSF48452">
    <property type="entry name" value="TPR-like"/>
    <property type="match status" value="1"/>
</dbReference>
<evidence type="ECO:0000256" key="1">
    <source>
        <dbReference type="ARBA" id="ARBA00004442"/>
    </source>
</evidence>
<evidence type="ECO:0000256" key="2">
    <source>
        <dbReference type="ARBA" id="ARBA00022729"/>
    </source>
</evidence>
<accession>A0A5J4PC33</accession>
<dbReference type="AlphaFoldDB" id="A0A5J4PC33"/>
<name>A0A5J4PC33_9ZZZZ</name>
<feature type="non-terminal residue" evidence="6">
    <location>
        <position position="180"/>
    </location>
</feature>
<dbReference type="Pfam" id="PF07980">
    <property type="entry name" value="SusD_RagB"/>
    <property type="match status" value="1"/>
</dbReference>
<evidence type="ECO:0000259" key="5">
    <source>
        <dbReference type="Pfam" id="PF07980"/>
    </source>
</evidence>
<evidence type="ECO:0000256" key="4">
    <source>
        <dbReference type="ARBA" id="ARBA00023237"/>
    </source>
</evidence>
<evidence type="ECO:0000256" key="3">
    <source>
        <dbReference type="ARBA" id="ARBA00023136"/>
    </source>
</evidence>
<keyword evidence="3" id="KW-0472">Membrane</keyword>
<gene>
    <name evidence="6" type="ORF">EZS27_042291</name>
</gene>
<dbReference type="InterPro" id="IPR012944">
    <property type="entry name" value="SusD_RagB_dom"/>
</dbReference>
<reference evidence="6" key="1">
    <citation type="submission" date="2019-03" db="EMBL/GenBank/DDBJ databases">
        <title>Single cell metagenomics reveals metabolic interactions within the superorganism composed of flagellate Streblomastix strix and complex community of Bacteroidetes bacteria on its surface.</title>
        <authorList>
            <person name="Treitli S.C."/>
            <person name="Kolisko M."/>
            <person name="Husnik F."/>
            <person name="Keeling P."/>
            <person name="Hampl V."/>
        </authorList>
    </citation>
    <scope>NUCLEOTIDE SEQUENCE</scope>
    <source>
        <strain evidence="6">STM</strain>
    </source>
</reference>
<keyword evidence="2" id="KW-0732">Signal</keyword>
<comment type="caution">
    <text evidence="6">The sequence shown here is derived from an EMBL/GenBank/DDBJ whole genome shotgun (WGS) entry which is preliminary data.</text>
</comment>
<protein>
    <recommendedName>
        <fullName evidence="5">RagB/SusD domain-containing protein</fullName>
    </recommendedName>
</protein>
<feature type="domain" description="RagB/SusD" evidence="5">
    <location>
        <begin position="58"/>
        <end position="179"/>
    </location>
</feature>
<evidence type="ECO:0000313" key="6">
    <source>
        <dbReference type="EMBL" id="KAA6306053.1"/>
    </source>
</evidence>
<dbReference type="InterPro" id="IPR011990">
    <property type="entry name" value="TPR-like_helical_dom_sf"/>
</dbReference>
<proteinExistence type="predicted"/>
<keyword evidence="4" id="KW-0998">Cell outer membrane</keyword>
<dbReference type="EMBL" id="SNRY01010207">
    <property type="protein sequence ID" value="KAA6306053.1"/>
    <property type="molecule type" value="Genomic_DNA"/>
</dbReference>